<protein>
    <submittedName>
        <fullName evidence="3">Protein rolling stone-like</fullName>
    </submittedName>
</protein>
<reference evidence="3" key="1">
    <citation type="submission" date="2025-08" db="UniProtKB">
        <authorList>
            <consortium name="RefSeq"/>
        </authorList>
    </citation>
    <scope>IDENTIFICATION</scope>
    <source>
        <tissue evidence="3">Gonads</tissue>
    </source>
</reference>
<feature type="transmembrane region" description="Helical" evidence="1">
    <location>
        <begin position="46"/>
        <end position="65"/>
    </location>
</feature>
<dbReference type="GO" id="GO:0016020">
    <property type="term" value="C:membrane"/>
    <property type="evidence" value="ECO:0007669"/>
    <property type="project" value="TreeGrafter"/>
</dbReference>
<feature type="transmembrane region" description="Helical" evidence="1">
    <location>
        <begin position="85"/>
        <end position="106"/>
    </location>
</feature>
<dbReference type="OrthoDB" id="419711at2759"/>
<keyword evidence="2" id="KW-1185">Reference proteome</keyword>
<evidence type="ECO:0000256" key="1">
    <source>
        <dbReference type="SAM" id="Phobius"/>
    </source>
</evidence>
<dbReference type="GeneID" id="106153063"/>
<name>A0A1S3H8G0_LINAN</name>
<feature type="transmembrane region" description="Helical" evidence="1">
    <location>
        <begin position="127"/>
        <end position="148"/>
    </location>
</feature>
<organism evidence="2 3">
    <name type="scientific">Lingula anatina</name>
    <name type="common">Brachiopod</name>
    <name type="synonym">Lingula unguis</name>
    <dbReference type="NCBI Taxonomy" id="7574"/>
    <lineage>
        <taxon>Eukaryota</taxon>
        <taxon>Metazoa</taxon>
        <taxon>Spiralia</taxon>
        <taxon>Lophotrochozoa</taxon>
        <taxon>Brachiopoda</taxon>
        <taxon>Linguliformea</taxon>
        <taxon>Lingulata</taxon>
        <taxon>Lingulida</taxon>
        <taxon>Linguloidea</taxon>
        <taxon>Lingulidae</taxon>
        <taxon>Lingula</taxon>
    </lineage>
</organism>
<keyword evidence="1" id="KW-1133">Transmembrane helix</keyword>
<feature type="transmembrane region" description="Helical" evidence="1">
    <location>
        <begin position="160"/>
        <end position="182"/>
    </location>
</feature>
<dbReference type="AlphaFoldDB" id="A0A1S3H8G0"/>
<dbReference type="RefSeq" id="XP_013382288.1">
    <property type="nucleotide sequence ID" value="XM_013526834.1"/>
</dbReference>
<gene>
    <name evidence="3" type="primary">LOC106153063</name>
</gene>
<dbReference type="InParanoid" id="A0A1S3H8G0"/>
<dbReference type="Proteomes" id="UP000085678">
    <property type="component" value="Unplaced"/>
</dbReference>
<keyword evidence="1" id="KW-0812">Transmembrane</keyword>
<dbReference type="Pfam" id="PF21534">
    <property type="entry name" value="Rost"/>
    <property type="match status" value="1"/>
</dbReference>
<feature type="transmembrane region" description="Helical" evidence="1">
    <location>
        <begin position="233"/>
        <end position="257"/>
    </location>
</feature>
<sequence>MAVVVHELDVPRRNNCCSAEFACPHFTLEHDNPVLFLQPQVRKFHISYVIYRCLAALYFIIIFIYNVSTYEHGAKYLIFISNWSYITLTLHLVILALTSTTSYLKFKREAGYATSACNSHMHGYLKLSWALFNIATNSALCMMVLYWILVYRAETTKLNITTVSAHLLNAMVVLVDLFVVAIPVRLLHMYIPMVYATVYLIFAPIYWAAGGSNTADEYNHICSPMEYTNIPEVAAAESIAIVVLVIPLMHSVVFCLYKLRLCIYGVAGVEYILQNQTQQQDALPQQASVAVNAKERATFDHTPIIV</sequence>
<accession>A0A1S3H8G0</accession>
<dbReference type="OMA" id="YLSNWSF"/>
<feature type="transmembrane region" description="Helical" evidence="1">
    <location>
        <begin position="189"/>
        <end position="209"/>
    </location>
</feature>
<dbReference type="FunCoup" id="A0A1S3H8G0">
    <property type="interactions" value="68"/>
</dbReference>
<dbReference type="KEGG" id="lak:106153063"/>
<dbReference type="STRING" id="7574.A0A1S3H8G0"/>
<dbReference type="PANTHER" id="PTHR12242:SF1">
    <property type="entry name" value="MYND-TYPE DOMAIN-CONTAINING PROTEIN"/>
    <property type="match status" value="1"/>
</dbReference>
<dbReference type="PANTHER" id="PTHR12242">
    <property type="entry name" value="OS02G0130600 PROTEIN-RELATED"/>
    <property type="match status" value="1"/>
</dbReference>
<dbReference type="InterPro" id="IPR049352">
    <property type="entry name" value="Rost"/>
</dbReference>
<keyword evidence="1" id="KW-0472">Membrane</keyword>
<evidence type="ECO:0000313" key="3">
    <source>
        <dbReference type="RefSeq" id="XP_013382288.1"/>
    </source>
</evidence>
<evidence type="ECO:0000313" key="2">
    <source>
        <dbReference type="Proteomes" id="UP000085678"/>
    </source>
</evidence>
<proteinExistence type="predicted"/>